<sequence>MKIVNDNDGLSRSAILYEKLEDNELPTDFIDPNMMVKGNKADNNNRIHHNPFAEEEDTYLNVIFFVGGDKLSPDENDDDESGKMLVLIKGIEVNN</sequence>
<evidence type="ECO:0000313" key="1">
    <source>
        <dbReference type="EMBL" id="CAG8474282.1"/>
    </source>
</evidence>
<name>A0A9N8W218_9GLOM</name>
<evidence type="ECO:0000313" key="2">
    <source>
        <dbReference type="Proteomes" id="UP000789706"/>
    </source>
</evidence>
<dbReference type="AlphaFoldDB" id="A0A9N8W218"/>
<keyword evidence="2" id="KW-1185">Reference proteome</keyword>
<accession>A0A9N8W218</accession>
<dbReference type="Proteomes" id="UP000789706">
    <property type="component" value="Unassembled WGS sequence"/>
</dbReference>
<proteinExistence type="predicted"/>
<organism evidence="1 2">
    <name type="scientific">Diversispora eburnea</name>
    <dbReference type="NCBI Taxonomy" id="1213867"/>
    <lineage>
        <taxon>Eukaryota</taxon>
        <taxon>Fungi</taxon>
        <taxon>Fungi incertae sedis</taxon>
        <taxon>Mucoromycota</taxon>
        <taxon>Glomeromycotina</taxon>
        <taxon>Glomeromycetes</taxon>
        <taxon>Diversisporales</taxon>
        <taxon>Diversisporaceae</taxon>
        <taxon>Diversispora</taxon>
    </lineage>
</organism>
<dbReference type="OrthoDB" id="10564985at2759"/>
<comment type="caution">
    <text evidence="1">The sequence shown here is derived from an EMBL/GenBank/DDBJ whole genome shotgun (WGS) entry which is preliminary data.</text>
</comment>
<reference evidence="1" key="1">
    <citation type="submission" date="2021-06" db="EMBL/GenBank/DDBJ databases">
        <authorList>
            <person name="Kallberg Y."/>
            <person name="Tangrot J."/>
            <person name="Rosling A."/>
        </authorList>
    </citation>
    <scope>NUCLEOTIDE SEQUENCE</scope>
    <source>
        <strain evidence="1">AZ414A</strain>
    </source>
</reference>
<protein>
    <submittedName>
        <fullName evidence="1">3276_t:CDS:1</fullName>
    </submittedName>
</protein>
<gene>
    <name evidence="1" type="ORF">DEBURN_LOCUS3315</name>
</gene>
<dbReference type="EMBL" id="CAJVPK010000207">
    <property type="protein sequence ID" value="CAG8474282.1"/>
    <property type="molecule type" value="Genomic_DNA"/>
</dbReference>